<dbReference type="AlphaFoldDB" id="X1Q2D5"/>
<comment type="caution">
    <text evidence="1">The sequence shown here is derived from an EMBL/GenBank/DDBJ whole genome shotgun (WGS) entry which is preliminary data.</text>
</comment>
<name>X1Q2D5_9ZZZZ</name>
<proteinExistence type="predicted"/>
<dbReference type="EMBL" id="BARV01026855">
    <property type="protein sequence ID" value="GAI45240.1"/>
    <property type="molecule type" value="Genomic_DNA"/>
</dbReference>
<protein>
    <submittedName>
        <fullName evidence="1">Uncharacterized protein</fullName>
    </submittedName>
</protein>
<sequence>MPVDTSKAMSSRLEELWQLGHEKISTEDGSTTAFSPMEGWVIWIPTIRLLY</sequence>
<accession>X1Q2D5</accession>
<gene>
    <name evidence="1" type="ORF">S06H3_43311</name>
</gene>
<reference evidence="1" key="1">
    <citation type="journal article" date="2014" name="Front. Microbiol.">
        <title>High frequency of phylogenetically diverse reductive dehalogenase-homologous genes in deep subseafloor sedimentary metagenomes.</title>
        <authorList>
            <person name="Kawai M."/>
            <person name="Futagami T."/>
            <person name="Toyoda A."/>
            <person name="Takaki Y."/>
            <person name="Nishi S."/>
            <person name="Hori S."/>
            <person name="Arai W."/>
            <person name="Tsubouchi T."/>
            <person name="Morono Y."/>
            <person name="Uchiyama I."/>
            <person name="Ito T."/>
            <person name="Fujiyama A."/>
            <person name="Inagaki F."/>
            <person name="Takami H."/>
        </authorList>
    </citation>
    <scope>NUCLEOTIDE SEQUENCE</scope>
    <source>
        <strain evidence="1">Expedition CK06-06</strain>
    </source>
</reference>
<organism evidence="1">
    <name type="scientific">marine sediment metagenome</name>
    <dbReference type="NCBI Taxonomy" id="412755"/>
    <lineage>
        <taxon>unclassified sequences</taxon>
        <taxon>metagenomes</taxon>
        <taxon>ecological metagenomes</taxon>
    </lineage>
</organism>
<evidence type="ECO:0000313" key="1">
    <source>
        <dbReference type="EMBL" id="GAI45240.1"/>
    </source>
</evidence>